<dbReference type="EMBL" id="SPHZ02000002">
    <property type="protein sequence ID" value="KAF0928388.1"/>
    <property type="molecule type" value="Genomic_DNA"/>
</dbReference>
<gene>
    <name evidence="1" type="ORF">E2562_003206</name>
</gene>
<protein>
    <submittedName>
        <fullName evidence="1">Uncharacterized protein</fullName>
    </submittedName>
</protein>
<sequence length="70" mass="7354">MVPPLALSTDERPGEPLSCHHCSPRNRCPPCHLLPAGAALFSSLTGVGQYTCAAMTDSNNTCAKGRGDDR</sequence>
<reference evidence="1 2" key="1">
    <citation type="submission" date="2019-11" db="EMBL/GenBank/DDBJ databases">
        <title>Whole genome sequence of Oryza granulata.</title>
        <authorList>
            <person name="Li W."/>
        </authorList>
    </citation>
    <scope>NUCLEOTIDE SEQUENCE [LARGE SCALE GENOMIC DNA]</scope>
    <source>
        <strain evidence="2">cv. Menghai</strain>
        <tissue evidence="1">Leaf</tissue>
    </source>
</reference>
<dbReference type="AlphaFoldDB" id="A0A6G1EUR1"/>
<dbReference type="Proteomes" id="UP000479710">
    <property type="component" value="Unassembled WGS sequence"/>
</dbReference>
<organism evidence="1 2">
    <name type="scientific">Oryza meyeriana var. granulata</name>
    <dbReference type="NCBI Taxonomy" id="110450"/>
    <lineage>
        <taxon>Eukaryota</taxon>
        <taxon>Viridiplantae</taxon>
        <taxon>Streptophyta</taxon>
        <taxon>Embryophyta</taxon>
        <taxon>Tracheophyta</taxon>
        <taxon>Spermatophyta</taxon>
        <taxon>Magnoliopsida</taxon>
        <taxon>Liliopsida</taxon>
        <taxon>Poales</taxon>
        <taxon>Poaceae</taxon>
        <taxon>BOP clade</taxon>
        <taxon>Oryzoideae</taxon>
        <taxon>Oryzeae</taxon>
        <taxon>Oryzinae</taxon>
        <taxon>Oryza</taxon>
        <taxon>Oryza meyeriana</taxon>
    </lineage>
</organism>
<evidence type="ECO:0000313" key="1">
    <source>
        <dbReference type="EMBL" id="KAF0928388.1"/>
    </source>
</evidence>
<accession>A0A6G1EUR1</accession>
<name>A0A6G1EUR1_9ORYZ</name>
<evidence type="ECO:0000313" key="2">
    <source>
        <dbReference type="Proteomes" id="UP000479710"/>
    </source>
</evidence>
<comment type="caution">
    <text evidence="1">The sequence shown here is derived from an EMBL/GenBank/DDBJ whole genome shotgun (WGS) entry which is preliminary data.</text>
</comment>
<proteinExistence type="predicted"/>
<keyword evidence="2" id="KW-1185">Reference proteome</keyword>